<feature type="compositionally biased region" description="Low complexity" evidence="1">
    <location>
        <begin position="127"/>
        <end position="141"/>
    </location>
</feature>
<evidence type="ECO:0000313" key="4">
    <source>
        <dbReference type="Proteomes" id="UP000023152"/>
    </source>
</evidence>
<proteinExistence type="predicted"/>
<feature type="region of interest" description="Disordered" evidence="1">
    <location>
        <begin position="125"/>
        <end position="159"/>
    </location>
</feature>
<feature type="domain" description="CAP-Gly" evidence="2">
    <location>
        <begin position="75"/>
        <end position="117"/>
    </location>
</feature>
<evidence type="ECO:0000256" key="1">
    <source>
        <dbReference type="SAM" id="MobiDB-lite"/>
    </source>
</evidence>
<feature type="non-terminal residue" evidence="3">
    <location>
        <position position="243"/>
    </location>
</feature>
<evidence type="ECO:0000313" key="3">
    <source>
        <dbReference type="EMBL" id="ETO25981.1"/>
    </source>
</evidence>
<accession>X6NJ20</accession>
<comment type="caution">
    <text evidence="3">The sequence shown here is derived from an EMBL/GenBank/DDBJ whole genome shotgun (WGS) entry which is preliminary data.</text>
</comment>
<dbReference type="SMART" id="SM01052">
    <property type="entry name" value="CAP_GLY"/>
    <property type="match status" value="1"/>
</dbReference>
<dbReference type="AlphaFoldDB" id="X6NJ20"/>
<name>X6NJ20_RETFI</name>
<dbReference type="Pfam" id="PF01302">
    <property type="entry name" value="CAP_GLY"/>
    <property type="match status" value="1"/>
</dbReference>
<dbReference type="InterPro" id="IPR036859">
    <property type="entry name" value="CAP-Gly_dom_sf"/>
</dbReference>
<reference evidence="3 4" key="1">
    <citation type="journal article" date="2013" name="Curr. Biol.">
        <title>The Genome of the Foraminiferan Reticulomyxa filosa.</title>
        <authorList>
            <person name="Glockner G."/>
            <person name="Hulsmann N."/>
            <person name="Schleicher M."/>
            <person name="Noegel A.A."/>
            <person name="Eichinger L."/>
            <person name="Gallinger C."/>
            <person name="Pawlowski J."/>
            <person name="Sierra R."/>
            <person name="Euteneuer U."/>
            <person name="Pillet L."/>
            <person name="Moustafa A."/>
            <person name="Platzer M."/>
            <person name="Groth M."/>
            <person name="Szafranski K."/>
            <person name="Schliwa M."/>
        </authorList>
    </citation>
    <scope>NUCLEOTIDE SEQUENCE [LARGE SCALE GENOMIC DNA]</scope>
</reference>
<dbReference type="Gene3D" id="2.30.30.190">
    <property type="entry name" value="CAP Gly-rich-like domain"/>
    <property type="match status" value="1"/>
</dbReference>
<keyword evidence="4" id="KW-1185">Reference proteome</keyword>
<dbReference type="SUPFAM" id="SSF74924">
    <property type="entry name" value="Cap-Gly domain"/>
    <property type="match status" value="1"/>
</dbReference>
<dbReference type="Proteomes" id="UP000023152">
    <property type="component" value="Unassembled WGS sequence"/>
</dbReference>
<evidence type="ECO:0000259" key="2">
    <source>
        <dbReference type="PROSITE" id="PS50245"/>
    </source>
</evidence>
<dbReference type="InterPro" id="IPR000938">
    <property type="entry name" value="CAP-Gly_domain"/>
</dbReference>
<sequence>MSYTYKSPEAPTIEKEINRRLHLIDYKRSDARKGALSDTFQKKLRDKIQKETRNFKVGNVVRLTQRRVGRILYSGFVHFAVGSYYGIELIEGEGDHDGEYDGIRYFSTSNKKGVLEPESQVLRIVRSSPSSSSNNQKSNGNGEIVEDATDEKEEKQWNKKQSFSINTLPKLVEQTGNVQKRVSMTNIGSLSSGKPMLDDMLQETIFDRLKTDLLKSDTPEGNSRLRFLQGFQSHAKDDNLLSA</sequence>
<gene>
    <name evidence="3" type="ORF">RFI_11156</name>
</gene>
<protein>
    <recommendedName>
        <fullName evidence="2">CAP-Gly domain-containing protein</fullName>
    </recommendedName>
</protein>
<dbReference type="PROSITE" id="PS50245">
    <property type="entry name" value="CAP_GLY_2"/>
    <property type="match status" value="1"/>
</dbReference>
<organism evidence="3 4">
    <name type="scientific">Reticulomyxa filosa</name>
    <dbReference type="NCBI Taxonomy" id="46433"/>
    <lineage>
        <taxon>Eukaryota</taxon>
        <taxon>Sar</taxon>
        <taxon>Rhizaria</taxon>
        <taxon>Retaria</taxon>
        <taxon>Foraminifera</taxon>
        <taxon>Monothalamids</taxon>
        <taxon>Reticulomyxidae</taxon>
        <taxon>Reticulomyxa</taxon>
    </lineage>
</organism>
<dbReference type="EMBL" id="ASPP01008163">
    <property type="protein sequence ID" value="ETO25981.1"/>
    <property type="molecule type" value="Genomic_DNA"/>
</dbReference>